<sequence length="205" mass="23247">MPMFFVVKICLRSYNHGEFFDKIDGNNDSNRKNNNIVKQVVEYVGNLRGHQQLSQHHILSSVPAHGPYPRPVDPSVYPLVNLLGDTVHVMESIRIPVREGTYLRESRVVINFLAVDVPSFHNAILSQPRIAALRVVPSSYHLELKLLTPRGARECKADQLISQHCYSAQLQEHKKSAKSMPIHIEDLRDNPRQQCGTNADMLGYS</sequence>
<protein>
    <submittedName>
        <fullName evidence="1">Uncharacterized protein</fullName>
    </submittedName>
</protein>
<evidence type="ECO:0000313" key="2">
    <source>
        <dbReference type="Proteomes" id="UP001141806"/>
    </source>
</evidence>
<dbReference type="Proteomes" id="UP001141806">
    <property type="component" value="Unassembled WGS sequence"/>
</dbReference>
<dbReference type="OrthoDB" id="2919534at2759"/>
<gene>
    <name evidence="1" type="ORF">NE237_023327</name>
</gene>
<proteinExistence type="predicted"/>
<evidence type="ECO:0000313" key="1">
    <source>
        <dbReference type="EMBL" id="KAJ4963388.1"/>
    </source>
</evidence>
<dbReference type="AlphaFoldDB" id="A0A9Q0HBZ5"/>
<comment type="caution">
    <text evidence="1">The sequence shown here is derived from an EMBL/GenBank/DDBJ whole genome shotgun (WGS) entry which is preliminary data.</text>
</comment>
<reference evidence="1" key="1">
    <citation type="journal article" date="2023" name="Plant J.">
        <title>The genome of the king protea, Protea cynaroides.</title>
        <authorList>
            <person name="Chang J."/>
            <person name="Duong T.A."/>
            <person name="Schoeman C."/>
            <person name="Ma X."/>
            <person name="Roodt D."/>
            <person name="Barker N."/>
            <person name="Li Z."/>
            <person name="Van de Peer Y."/>
            <person name="Mizrachi E."/>
        </authorList>
    </citation>
    <scope>NUCLEOTIDE SEQUENCE</scope>
    <source>
        <tissue evidence="1">Young leaves</tissue>
    </source>
</reference>
<keyword evidence="2" id="KW-1185">Reference proteome</keyword>
<name>A0A9Q0HBZ5_9MAGN</name>
<dbReference type="EMBL" id="JAMYWD010000008">
    <property type="protein sequence ID" value="KAJ4963388.1"/>
    <property type="molecule type" value="Genomic_DNA"/>
</dbReference>
<organism evidence="1 2">
    <name type="scientific">Protea cynaroides</name>
    <dbReference type="NCBI Taxonomy" id="273540"/>
    <lineage>
        <taxon>Eukaryota</taxon>
        <taxon>Viridiplantae</taxon>
        <taxon>Streptophyta</taxon>
        <taxon>Embryophyta</taxon>
        <taxon>Tracheophyta</taxon>
        <taxon>Spermatophyta</taxon>
        <taxon>Magnoliopsida</taxon>
        <taxon>Proteales</taxon>
        <taxon>Proteaceae</taxon>
        <taxon>Protea</taxon>
    </lineage>
</organism>
<accession>A0A9Q0HBZ5</accession>